<reference evidence="2 3" key="1">
    <citation type="journal article" date="2012" name="PLoS Pathog.">
        <title>Diverse lifestyles and strategies of plant pathogenesis encoded in the genomes of eighteen Dothideomycetes fungi.</title>
        <authorList>
            <person name="Ohm R.A."/>
            <person name="Feau N."/>
            <person name="Henrissat B."/>
            <person name="Schoch C.L."/>
            <person name="Horwitz B.A."/>
            <person name="Barry K.W."/>
            <person name="Condon B.J."/>
            <person name="Copeland A.C."/>
            <person name="Dhillon B."/>
            <person name="Glaser F."/>
            <person name="Hesse C.N."/>
            <person name="Kosti I."/>
            <person name="LaButti K."/>
            <person name="Lindquist E.A."/>
            <person name="Lucas S."/>
            <person name="Salamov A.A."/>
            <person name="Bradshaw R.E."/>
            <person name="Ciuffetti L."/>
            <person name="Hamelin R.C."/>
            <person name="Kema G.H.J."/>
            <person name="Lawrence C."/>
            <person name="Scott J.A."/>
            <person name="Spatafora J.W."/>
            <person name="Turgeon B.G."/>
            <person name="de Wit P.J.G.M."/>
            <person name="Zhong S."/>
            <person name="Goodwin S.B."/>
            <person name="Grigoriev I.V."/>
        </authorList>
    </citation>
    <scope>NUCLEOTIDE SEQUENCE [LARGE SCALE GENOMIC DNA]</scope>
    <source>
        <strain evidence="2 3">UAMH 10762</strain>
    </source>
</reference>
<keyword evidence="3" id="KW-1185">Reference proteome</keyword>
<dbReference type="KEGG" id="bcom:BAUCODRAFT_180486"/>
<name>M2NNA3_BAUPA</name>
<dbReference type="HOGENOM" id="CLU_2721823_0_0_1"/>
<evidence type="ECO:0000313" key="3">
    <source>
        <dbReference type="Proteomes" id="UP000011761"/>
    </source>
</evidence>
<protein>
    <submittedName>
        <fullName evidence="2">Uncharacterized protein</fullName>
    </submittedName>
</protein>
<dbReference type="EMBL" id="KB445550">
    <property type="protein sequence ID" value="EMD00711.1"/>
    <property type="molecule type" value="Genomic_DNA"/>
</dbReference>
<gene>
    <name evidence="2" type="ORF">BAUCODRAFT_180486</name>
</gene>
<organism evidence="2 3">
    <name type="scientific">Baudoinia panamericana (strain UAMH 10762)</name>
    <name type="common">Angels' share fungus</name>
    <name type="synonym">Baudoinia compniacensis (strain UAMH 10762)</name>
    <dbReference type="NCBI Taxonomy" id="717646"/>
    <lineage>
        <taxon>Eukaryota</taxon>
        <taxon>Fungi</taxon>
        <taxon>Dikarya</taxon>
        <taxon>Ascomycota</taxon>
        <taxon>Pezizomycotina</taxon>
        <taxon>Dothideomycetes</taxon>
        <taxon>Dothideomycetidae</taxon>
        <taxon>Mycosphaerellales</taxon>
        <taxon>Teratosphaeriaceae</taxon>
        <taxon>Baudoinia</taxon>
    </lineage>
</organism>
<sequence>MTGIAVNIGATSSQVHPRTYEALCCAPDDSPAQILTDGGTVAKPRTLSQRKRACHGVDPHRQPHVHPSLDVF</sequence>
<evidence type="ECO:0000313" key="2">
    <source>
        <dbReference type="EMBL" id="EMD00711.1"/>
    </source>
</evidence>
<feature type="region of interest" description="Disordered" evidence="1">
    <location>
        <begin position="48"/>
        <end position="72"/>
    </location>
</feature>
<dbReference type="GeneID" id="19109496"/>
<accession>M2NNA3</accession>
<dbReference type="RefSeq" id="XP_007671895.1">
    <property type="nucleotide sequence ID" value="XM_007673705.1"/>
</dbReference>
<evidence type="ECO:0000256" key="1">
    <source>
        <dbReference type="SAM" id="MobiDB-lite"/>
    </source>
</evidence>
<dbReference type="Proteomes" id="UP000011761">
    <property type="component" value="Unassembled WGS sequence"/>
</dbReference>
<proteinExistence type="predicted"/>
<dbReference type="AlphaFoldDB" id="M2NNA3"/>